<accession>A0AB34JQ32</accession>
<dbReference type="PANTHER" id="PTHR46512">
    <property type="entry name" value="PEPTIDYLPROLYL ISOMERASE"/>
    <property type="match status" value="1"/>
</dbReference>
<keyword evidence="4" id="KW-0413">Isomerase</keyword>
<dbReference type="SUPFAM" id="SSF48452">
    <property type="entry name" value="TPR-like"/>
    <property type="match status" value="1"/>
</dbReference>
<dbReference type="InterPro" id="IPR050754">
    <property type="entry name" value="FKBP4/5/8-like"/>
</dbReference>
<evidence type="ECO:0000256" key="1">
    <source>
        <dbReference type="ARBA" id="ARBA00000971"/>
    </source>
</evidence>
<gene>
    <name evidence="7" type="ORF">AB1Y20_018020</name>
</gene>
<dbReference type="InterPro" id="IPR011050">
    <property type="entry name" value="Pectin_lyase_fold/virulence"/>
</dbReference>
<dbReference type="InterPro" id="IPR039448">
    <property type="entry name" value="Beta_helix"/>
</dbReference>
<dbReference type="SMART" id="SM00028">
    <property type="entry name" value="TPR"/>
    <property type="match status" value="2"/>
</dbReference>
<dbReference type="SUPFAM" id="SSF51126">
    <property type="entry name" value="Pectin lyase-like"/>
    <property type="match status" value="1"/>
</dbReference>
<protein>
    <recommendedName>
        <fullName evidence="2">peptidylprolyl isomerase</fullName>
        <ecNumber evidence="2">5.2.1.8</ecNumber>
    </recommendedName>
</protein>
<dbReference type="GO" id="GO:0003755">
    <property type="term" value="F:peptidyl-prolyl cis-trans isomerase activity"/>
    <property type="evidence" value="ECO:0007669"/>
    <property type="project" value="UniProtKB-EC"/>
</dbReference>
<dbReference type="InterPro" id="IPR019734">
    <property type="entry name" value="TPR_rpt"/>
</dbReference>
<evidence type="ECO:0000256" key="2">
    <source>
        <dbReference type="ARBA" id="ARBA00013194"/>
    </source>
</evidence>
<dbReference type="Pfam" id="PF13229">
    <property type="entry name" value="Beta_helix"/>
    <property type="match status" value="1"/>
</dbReference>
<dbReference type="Proteomes" id="UP001515480">
    <property type="component" value="Unassembled WGS sequence"/>
</dbReference>
<organism evidence="7 8">
    <name type="scientific">Prymnesium parvum</name>
    <name type="common">Toxic golden alga</name>
    <dbReference type="NCBI Taxonomy" id="97485"/>
    <lineage>
        <taxon>Eukaryota</taxon>
        <taxon>Haptista</taxon>
        <taxon>Haptophyta</taxon>
        <taxon>Prymnesiophyceae</taxon>
        <taxon>Prymnesiales</taxon>
        <taxon>Prymnesiaceae</taxon>
        <taxon>Prymnesium</taxon>
    </lineage>
</organism>
<name>A0AB34JQ32_PRYPA</name>
<keyword evidence="8" id="KW-1185">Reference proteome</keyword>
<comment type="catalytic activity">
    <reaction evidence="1">
        <text>[protein]-peptidylproline (omega=180) = [protein]-peptidylproline (omega=0)</text>
        <dbReference type="Rhea" id="RHEA:16237"/>
        <dbReference type="Rhea" id="RHEA-COMP:10747"/>
        <dbReference type="Rhea" id="RHEA-COMP:10748"/>
        <dbReference type="ChEBI" id="CHEBI:83833"/>
        <dbReference type="ChEBI" id="CHEBI:83834"/>
        <dbReference type="EC" id="5.2.1.8"/>
    </reaction>
</comment>
<evidence type="ECO:0000256" key="4">
    <source>
        <dbReference type="ARBA" id="ARBA00023235"/>
    </source>
</evidence>
<evidence type="ECO:0000259" key="6">
    <source>
        <dbReference type="Pfam" id="PF13229"/>
    </source>
</evidence>
<comment type="caution">
    <text evidence="7">The sequence shown here is derived from an EMBL/GenBank/DDBJ whole genome shotgun (WGS) entry which is preliminary data.</text>
</comment>
<evidence type="ECO:0000256" key="3">
    <source>
        <dbReference type="ARBA" id="ARBA00023110"/>
    </source>
</evidence>
<evidence type="ECO:0000313" key="8">
    <source>
        <dbReference type="Proteomes" id="UP001515480"/>
    </source>
</evidence>
<evidence type="ECO:0000256" key="5">
    <source>
        <dbReference type="SAM" id="MobiDB-lite"/>
    </source>
</evidence>
<keyword evidence="3" id="KW-0697">Rotamase</keyword>
<dbReference type="Gene3D" id="2.160.20.10">
    <property type="entry name" value="Single-stranded right-handed beta-helix, Pectin lyase-like"/>
    <property type="match status" value="1"/>
</dbReference>
<feature type="region of interest" description="Disordered" evidence="5">
    <location>
        <begin position="1111"/>
        <end position="1131"/>
    </location>
</feature>
<dbReference type="AlphaFoldDB" id="A0AB34JQ32"/>
<feature type="compositionally biased region" description="Acidic residues" evidence="5">
    <location>
        <begin position="1115"/>
        <end position="1131"/>
    </location>
</feature>
<feature type="domain" description="Right handed beta helix" evidence="6">
    <location>
        <begin position="935"/>
        <end position="1029"/>
    </location>
</feature>
<dbReference type="InterPro" id="IPR012334">
    <property type="entry name" value="Pectin_lyas_fold"/>
</dbReference>
<sequence length="1131" mass="121406">MPLCASCGQTLGDRKFSRNQLSKGARARCISCVASEPRQPAADPPPSPPRLAASSPRFVFRGLRHDECHAAPAQPWHLAPPAPREGLRPRAPHQPIGVIRALEEGSAVPNEFVHFSLSPVAAAFYAAAFHPPGSAARVVKVDLRQLRGADVLELYSVRGCRAHGVPPGSAAEKLAVAHGVVLVSAPVPPAAIAALFDLSAVRDLPRGEGAACSLQAYTEKMPSLLLSEIKGWAGPSCVKRLPRWIDLFELPLRHLWRAENARQMRMYARAAPAPLLDTGAFPFFPTHLGEELHLRQRHWLLAHGFERQMRVWSQHDECWVQLHPQGPVHIDEDAPIPPELLMDPSFGELHVELAVEVQASLLLSRRWLDAESRESHVRRRCEEVGAGEWARQFLAGCAILEKEYSEEELLVMIRRACVSAVRSLGFTATLDDAPAPAAAAAAPGGERKLAEPPEARVLRVLFLEGFFMADFMANTLAGERPSLPGVADESARIRRAWEGAQITRVRWVDAPRQEAACRAEIDSGKYDAVVVVDLACEHAKFEAAFGASLAAFVRAGGRVAFPSSEGMMLQPTLRRLFGTAWEPSGYYRSSWCVAEENRAHVAATFGEGNLAAFSAKATSVRNVPPHERCFGVSRPAEGAADYDVCVATHQCAGGGWVGFFGDVNCEARTALLVAAFLLSSAAASPPSGHARVASSAFDAAMAAKARGNAHFNANRPAPALAAYDEALRHFGSKAGDEAQRQEKVKILSNRSECCLRLDDWPAAASSASSALELDPSHAKSLLRRAKANFAVGSEEALAAAAADLRKLSTIERTSAGELLGKEVREKLKDLRQAATHSFQMGFASALSGGSERVDAVLHVPREHASVAAALGRLPPRAKLVEIRVAAGTFAESVALKSTSARRVRIVGAGKGATKLHKVELSGHAPELTDVAVSMGVVVVDGTKEALIRSCAISNRSGSGLLNRGGELVMKDCHVYGCDDGVLNQNGSLHVVRCLVEGCSEDGIFSNPCFSIEDSTIRAVGRHGIKSRGGTDRRGKNDIQGSPWDRMDGVYDGLFNGIGGGGGFGLDDADEYEGTGIGPYGFTREEEMELLSQGVKPWEDDAHAVLAALNGRNDDYDGYDDSDEGSEDSEMF</sequence>
<dbReference type="Gene3D" id="1.25.40.10">
    <property type="entry name" value="Tetratricopeptide repeat domain"/>
    <property type="match status" value="1"/>
</dbReference>
<dbReference type="EC" id="5.2.1.8" evidence="2"/>
<feature type="region of interest" description="Disordered" evidence="5">
    <location>
        <begin position="1023"/>
        <end position="1043"/>
    </location>
</feature>
<dbReference type="EMBL" id="JBGBPQ010000006">
    <property type="protein sequence ID" value="KAL1523060.1"/>
    <property type="molecule type" value="Genomic_DNA"/>
</dbReference>
<evidence type="ECO:0000313" key="7">
    <source>
        <dbReference type="EMBL" id="KAL1523060.1"/>
    </source>
</evidence>
<proteinExistence type="predicted"/>
<reference evidence="7 8" key="1">
    <citation type="journal article" date="2024" name="Science">
        <title>Giant polyketide synthase enzymes in the biosynthesis of giant marine polyether toxins.</title>
        <authorList>
            <person name="Fallon T.R."/>
            <person name="Shende V.V."/>
            <person name="Wierzbicki I.H."/>
            <person name="Pendleton A.L."/>
            <person name="Watervoot N.F."/>
            <person name="Auber R.P."/>
            <person name="Gonzalez D.J."/>
            <person name="Wisecaver J.H."/>
            <person name="Moore B.S."/>
        </authorList>
    </citation>
    <scope>NUCLEOTIDE SEQUENCE [LARGE SCALE GENOMIC DNA]</scope>
    <source>
        <strain evidence="7 8">12B1</strain>
    </source>
</reference>
<dbReference type="InterPro" id="IPR011990">
    <property type="entry name" value="TPR-like_helical_dom_sf"/>
</dbReference>
<dbReference type="PANTHER" id="PTHR46512:SF9">
    <property type="entry name" value="PEPTIDYLPROLYL ISOMERASE"/>
    <property type="match status" value="1"/>
</dbReference>